<accession>A0A0C5WTQ5</accession>
<sequence>MKRVILAFLTASSFGCFATETITLDWLNLIPKTEPVALSLPDLTDQQKNYLQEVLTLSRYSTPESKARIKAVEASLKEDGIDAFMYLNMRNKYIQAKQRAAESVTDAFDGQRIKIPGFLIPLEFSDAMVSTDFLLVPVAGACIHMPPPPANQIIRVSYPKGFQIRTVQFPVWVEGTITSNLQSEDLYIIDGTSHVTTGYTLAATEVIDYE</sequence>
<dbReference type="Proteomes" id="UP000032303">
    <property type="component" value="Chromosome 2"/>
</dbReference>
<keyword evidence="3" id="KW-1185">Reference proteome</keyword>
<reference evidence="2 3" key="1">
    <citation type="submission" date="2013-05" db="EMBL/GenBank/DDBJ databases">
        <title>Complete genome sequence of the lipase-producing bacterium Photobacterium gaetbulicola Gung47.</title>
        <authorList>
            <person name="Kim Y.-O."/>
        </authorList>
    </citation>
    <scope>NUCLEOTIDE SEQUENCE [LARGE SCALE GENOMIC DNA]</scope>
    <source>
        <strain evidence="2 3">Gung47</strain>
    </source>
</reference>
<organism evidence="2 3">
    <name type="scientific">Photobacterium gaetbulicola Gung47</name>
    <dbReference type="NCBI Taxonomy" id="658445"/>
    <lineage>
        <taxon>Bacteria</taxon>
        <taxon>Pseudomonadati</taxon>
        <taxon>Pseudomonadota</taxon>
        <taxon>Gammaproteobacteria</taxon>
        <taxon>Vibrionales</taxon>
        <taxon>Vibrionaceae</taxon>
        <taxon>Photobacterium</taxon>
    </lineage>
</organism>
<dbReference type="Gene3D" id="2.40.50.870">
    <property type="entry name" value="Protein of unknown function (DUF3299)"/>
    <property type="match status" value="1"/>
</dbReference>
<dbReference type="EMBL" id="CP005974">
    <property type="protein sequence ID" value="AJR08449.1"/>
    <property type="molecule type" value="Genomic_DNA"/>
</dbReference>
<evidence type="ECO:0000313" key="3">
    <source>
        <dbReference type="Proteomes" id="UP000032303"/>
    </source>
</evidence>
<dbReference type="PROSITE" id="PS51257">
    <property type="entry name" value="PROKAR_LIPOPROTEIN"/>
    <property type="match status" value="1"/>
</dbReference>
<evidence type="ECO:0008006" key="4">
    <source>
        <dbReference type="Google" id="ProtNLM"/>
    </source>
</evidence>
<gene>
    <name evidence="2" type="ORF">H744_2c1783</name>
</gene>
<name>A0A0C5WTQ5_9GAMM</name>
<dbReference type="HOGENOM" id="CLU_099457_0_0_6"/>
<protein>
    <recommendedName>
        <fullName evidence="4">Lipoprotein</fullName>
    </recommendedName>
</protein>
<dbReference type="STRING" id="658445.H744_2c1783"/>
<feature type="signal peptide" evidence="1">
    <location>
        <begin position="1"/>
        <end position="18"/>
    </location>
</feature>
<feature type="chain" id="PRO_5002184409" description="Lipoprotein" evidence="1">
    <location>
        <begin position="19"/>
        <end position="210"/>
    </location>
</feature>
<dbReference type="KEGG" id="pgb:H744_2c1783"/>
<dbReference type="OrthoDB" id="9784998at2"/>
<dbReference type="InterPro" id="IPR021727">
    <property type="entry name" value="DUF3299"/>
</dbReference>
<proteinExistence type="predicted"/>
<dbReference type="PATRIC" id="fig|658445.3.peg.3702"/>
<evidence type="ECO:0000313" key="2">
    <source>
        <dbReference type="EMBL" id="AJR08449.1"/>
    </source>
</evidence>
<dbReference type="AlphaFoldDB" id="A0A0C5WTQ5"/>
<evidence type="ECO:0000256" key="1">
    <source>
        <dbReference type="SAM" id="SignalP"/>
    </source>
</evidence>
<keyword evidence="1" id="KW-0732">Signal</keyword>
<dbReference type="Pfam" id="PF11736">
    <property type="entry name" value="DUF3299"/>
    <property type="match status" value="1"/>
</dbReference>